<dbReference type="EMBL" id="GL733670">
    <property type="protein sequence ID" value="EFX62328.1"/>
    <property type="molecule type" value="Genomic_DNA"/>
</dbReference>
<accession>E9G7R4</accession>
<dbReference type="Proteomes" id="UP000000305">
    <property type="component" value="Unassembled WGS sequence"/>
</dbReference>
<proteinExistence type="predicted"/>
<protein>
    <submittedName>
        <fullName evidence="2">Uncharacterized protein</fullName>
    </submittedName>
</protein>
<sequence length="264" mass="29762">MEEFYRSVSSQEFHLEFEKLLDQQLISLESENIPDPDIHPETKLFKCLGTAAFKCHHEIGPYHLKVKGEKCKPSYNQWVLMWKLMSCSDTVRAELSKILLNDLIKETKWYLDDVMVGVLMVANSEEVIPFVADTWYLEKMSWSVVGKGSARSVPSSMTQSSGKQKNDAFGSQGGNYTPLVTLIHRIVYVYTKGKPIFICSLHTSGFVVSCYGLMEEKIPIVDGAGGASGVLFSFREAFYVRKDLQLRGRSNDCSDVETTDEDSP</sequence>
<name>E9G7R4_DAPPU</name>
<organism evidence="2 3">
    <name type="scientific">Daphnia pulex</name>
    <name type="common">Water flea</name>
    <dbReference type="NCBI Taxonomy" id="6669"/>
    <lineage>
        <taxon>Eukaryota</taxon>
        <taxon>Metazoa</taxon>
        <taxon>Ecdysozoa</taxon>
        <taxon>Arthropoda</taxon>
        <taxon>Crustacea</taxon>
        <taxon>Branchiopoda</taxon>
        <taxon>Diplostraca</taxon>
        <taxon>Cladocera</taxon>
        <taxon>Anomopoda</taxon>
        <taxon>Daphniidae</taxon>
        <taxon>Daphnia</taxon>
    </lineage>
</organism>
<dbReference type="KEGG" id="dpx:DAPPUDRAFT_120331"/>
<dbReference type="AlphaFoldDB" id="E9G7R4"/>
<evidence type="ECO:0000313" key="1">
    <source>
        <dbReference type="EMBL" id="EFX62328.1"/>
    </source>
</evidence>
<gene>
    <name evidence="1" type="ORF">DAPPUDRAFT_120331</name>
    <name evidence="2" type="ORF">DAPPUDRAFT_99691</name>
</gene>
<evidence type="ECO:0000313" key="3">
    <source>
        <dbReference type="Proteomes" id="UP000000305"/>
    </source>
</evidence>
<keyword evidence="3" id="KW-1185">Reference proteome</keyword>
<evidence type="ECO:0000313" key="2">
    <source>
        <dbReference type="EMBL" id="EFX84524.1"/>
    </source>
</evidence>
<dbReference type="KEGG" id="dpx:DAPPUDRAFT_99691"/>
<dbReference type="HOGENOM" id="CLU_1054701_0_0_1"/>
<dbReference type="EMBL" id="GL732534">
    <property type="protein sequence ID" value="EFX84524.1"/>
    <property type="molecule type" value="Genomic_DNA"/>
</dbReference>
<reference evidence="2 3" key="1">
    <citation type="journal article" date="2011" name="Science">
        <title>The ecoresponsive genome of Daphnia pulex.</title>
        <authorList>
            <person name="Colbourne J.K."/>
            <person name="Pfrender M.E."/>
            <person name="Gilbert D."/>
            <person name="Thomas W.K."/>
            <person name="Tucker A."/>
            <person name="Oakley T.H."/>
            <person name="Tokishita S."/>
            <person name="Aerts A."/>
            <person name="Arnold G.J."/>
            <person name="Basu M.K."/>
            <person name="Bauer D.J."/>
            <person name="Caceres C.E."/>
            <person name="Carmel L."/>
            <person name="Casola C."/>
            <person name="Choi J.H."/>
            <person name="Detter J.C."/>
            <person name="Dong Q."/>
            <person name="Dusheyko S."/>
            <person name="Eads B.D."/>
            <person name="Frohlich T."/>
            <person name="Geiler-Samerotte K.A."/>
            <person name="Gerlach D."/>
            <person name="Hatcher P."/>
            <person name="Jogdeo S."/>
            <person name="Krijgsveld J."/>
            <person name="Kriventseva E.V."/>
            <person name="Kultz D."/>
            <person name="Laforsch C."/>
            <person name="Lindquist E."/>
            <person name="Lopez J."/>
            <person name="Manak J.R."/>
            <person name="Muller J."/>
            <person name="Pangilinan J."/>
            <person name="Patwardhan R.P."/>
            <person name="Pitluck S."/>
            <person name="Pritham E.J."/>
            <person name="Rechtsteiner A."/>
            <person name="Rho M."/>
            <person name="Rogozin I.B."/>
            <person name="Sakarya O."/>
            <person name="Salamov A."/>
            <person name="Schaack S."/>
            <person name="Shapiro H."/>
            <person name="Shiga Y."/>
            <person name="Skalitzky C."/>
            <person name="Smith Z."/>
            <person name="Souvorov A."/>
            <person name="Sung W."/>
            <person name="Tang Z."/>
            <person name="Tsuchiya D."/>
            <person name="Tu H."/>
            <person name="Vos H."/>
            <person name="Wang M."/>
            <person name="Wolf Y.I."/>
            <person name="Yamagata H."/>
            <person name="Yamada T."/>
            <person name="Ye Y."/>
            <person name="Shaw J.R."/>
            <person name="Andrews J."/>
            <person name="Crease T.J."/>
            <person name="Tang H."/>
            <person name="Lucas S.M."/>
            <person name="Robertson H.M."/>
            <person name="Bork P."/>
            <person name="Koonin E.V."/>
            <person name="Zdobnov E.M."/>
            <person name="Grigoriev I.V."/>
            <person name="Lynch M."/>
            <person name="Boore J.L."/>
        </authorList>
    </citation>
    <scope>NUCLEOTIDE SEQUENCE [LARGE SCALE GENOMIC DNA]</scope>
</reference>